<feature type="region of interest" description="Disordered" evidence="1">
    <location>
        <begin position="20"/>
        <end position="49"/>
    </location>
</feature>
<feature type="compositionally biased region" description="Basic and acidic residues" evidence="1">
    <location>
        <begin position="38"/>
        <end position="49"/>
    </location>
</feature>
<organism evidence="2 3">
    <name type="scientific">Populus trichocarpa</name>
    <name type="common">Western balsam poplar</name>
    <name type="synonym">Populus balsamifera subsp. trichocarpa</name>
    <dbReference type="NCBI Taxonomy" id="3694"/>
    <lineage>
        <taxon>Eukaryota</taxon>
        <taxon>Viridiplantae</taxon>
        <taxon>Streptophyta</taxon>
        <taxon>Embryophyta</taxon>
        <taxon>Tracheophyta</taxon>
        <taxon>Spermatophyta</taxon>
        <taxon>Magnoliopsida</taxon>
        <taxon>eudicotyledons</taxon>
        <taxon>Gunneridae</taxon>
        <taxon>Pentapetalae</taxon>
        <taxon>rosids</taxon>
        <taxon>fabids</taxon>
        <taxon>Malpighiales</taxon>
        <taxon>Salicaceae</taxon>
        <taxon>Saliceae</taxon>
        <taxon>Populus</taxon>
    </lineage>
</organism>
<reference evidence="2 3" key="1">
    <citation type="journal article" date="2006" name="Science">
        <title>The genome of black cottonwood, Populus trichocarpa (Torr. &amp; Gray).</title>
        <authorList>
            <person name="Tuskan G.A."/>
            <person name="Difazio S."/>
            <person name="Jansson S."/>
            <person name="Bohlmann J."/>
            <person name="Grigoriev I."/>
            <person name="Hellsten U."/>
            <person name="Putnam N."/>
            <person name="Ralph S."/>
            <person name="Rombauts S."/>
            <person name="Salamov A."/>
            <person name="Schein J."/>
            <person name="Sterck L."/>
            <person name="Aerts A."/>
            <person name="Bhalerao R.R."/>
            <person name="Bhalerao R.P."/>
            <person name="Blaudez D."/>
            <person name="Boerjan W."/>
            <person name="Brun A."/>
            <person name="Brunner A."/>
            <person name="Busov V."/>
            <person name="Campbell M."/>
            <person name="Carlson J."/>
            <person name="Chalot M."/>
            <person name="Chapman J."/>
            <person name="Chen G.L."/>
            <person name="Cooper D."/>
            <person name="Coutinho P.M."/>
            <person name="Couturier J."/>
            <person name="Covert S."/>
            <person name="Cronk Q."/>
            <person name="Cunningham R."/>
            <person name="Davis J."/>
            <person name="Degroeve S."/>
            <person name="Dejardin A."/>
            <person name="Depamphilis C."/>
            <person name="Detter J."/>
            <person name="Dirks B."/>
            <person name="Dubchak I."/>
            <person name="Duplessis S."/>
            <person name="Ehlting J."/>
            <person name="Ellis B."/>
            <person name="Gendler K."/>
            <person name="Goodstein D."/>
            <person name="Gribskov M."/>
            <person name="Grimwood J."/>
            <person name="Groover A."/>
            <person name="Gunter L."/>
            <person name="Hamberger B."/>
            <person name="Heinze B."/>
            <person name="Helariutta Y."/>
            <person name="Henrissat B."/>
            <person name="Holligan D."/>
            <person name="Holt R."/>
            <person name="Huang W."/>
            <person name="Islam-Faridi N."/>
            <person name="Jones S."/>
            <person name="Jones-Rhoades M."/>
            <person name="Jorgensen R."/>
            <person name="Joshi C."/>
            <person name="Kangasjarvi J."/>
            <person name="Karlsson J."/>
            <person name="Kelleher C."/>
            <person name="Kirkpatrick R."/>
            <person name="Kirst M."/>
            <person name="Kohler A."/>
            <person name="Kalluri U."/>
            <person name="Larimer F."/>
            <person name="Leebens-Mack J."/>
            <person name="Leple J.C."/>
            <person name="Locascio P."/>
            <person name="Lou Y."/>
            <person name="Lucas S."/>
            <person name="Martin F."/>
            <person name="Montanini B."/>
            <person name="Napoli C."/>
            <person name="Nelson D.R."/>
            <person name="Nelson C."/>
            <person name="Nieminen K."/>
            <person name="Nilsson O."/>
            <person name="Pereda V."/>
            <person name="Peter G."/>
            <person name="Philippe R."/>
            <person name="Pilate G."/>
            <person name="Poliakov A."/>
            <person name="Razumovskaya J."/>
            <person name="Richardson P."/>
            <person name="Rinaldi C."/>
            <person name="Ritland K."/>
            <person name="Rouze P."/>
            <person name="Ryaboy D."/>
            <person name="Schmutz J."/>
            <person name="Schrader J."/>
            <person name="Segerman B."/>
            <person name="Shin H."/>
            <person name="Siddiqui A."/>
            <person name="Sterky F."/>
            <person name="Terry A."/>
            <person name="Tsai C.J."/>
            <person name="Uberbacher E."/>
            <person name="Unneberg P."/>
            <person name="Vahala J."/>
            <person name="Wall K."/>
            <person name="Wessler S."/>
            <person name="Yang G."/>
            <person name="Yin T."/>
            <person name="Douglas C."/>
            <person name="Marra M."/>
            <person name="Sandberg G."/>
            <person name="Van de Peer Y."/>
            <person name="Rokhsar D."/>
        </authorList>
    </citation>
    <scope>NUCLEOTIDE SEQUENCE [LARGE SCALE GENOMIC DNA]</scope>
    <source>
        <strain evidence="3">cv. Nisqually</strain>
    </source>
</reference>
<sequence>MFSNVVAIRHYAWTPSSGTLFDDDNDVNQSTQDVNEEENLKKGSSDSEKDVISNYTEDVCNLVAGVNIRNNSTTNSSGKKKAREQCDGQSRKKRKENLIDLELNCFHVGINYLIVFRSEMVVGIR</sequence>
<accession>A0A3N7FR07</accession>
<dbReference type="EMBL" id="CM009300">
    <property type="protein sequence ID" value="RQO97697.1"/>
    <property type="molecule type" value="Genomic_DNA"/>
</dbReference>
<dbReference type="InParanoid" id="A0A3N7FR07"/>
<proteinExistence type="predicted"/>
<evidence type="ECO:0000256" key="1">
    <source>
        <dbReference type="SAM" id="MobiDB-lite"/>
    </source>
</evidence>
<evidence type="ECO:0000313" key="2">
    <source>
        <dbReference type="EMBL" id="RQO97697.1"/>
    </source>
</evidence>
<protein>
    <submittedName>
        <fullName evidence="2">Uncharacterized protein</fullName>
    </submittedName>
</protein>
<keyword evidence="3" id="KW-1185">Reference proteome</keyword>
<gene>
    <name evidence="2" type="ORF">POPTR_011G081101</name>
</gene>
<evidence type="ECO:0000313" key="3">
    <source>
        <dbReference type="Proteomes" id="UP000006729"/>
    </source>
</evidence>
<dbReference type="AlphaFoldDB" id="A0A3N7FR07"/>
<dbReference type="Proteomes" id="UP000006729">
    <property type="component" value="Chromosome 11"/>
</dbReference>
<name>A0A3N7FR07_POPTR</name>
<feature type="region of interest" description="Disordered" evidence="1">
    <location>
        <begin position="69"/>
        <end position="91"/>
    </location>
</feature>